<dbReference type="CDD" id="cd00684">
    <property type="entry name" value="Terpene_cyclase_plant_C1"/>
    <property type="match status" value="1"/>
</dbReference>
<dbReference type="SFLD" id="SFLDS00005">
    <property type="entry name" value="Isoprenoid_Synthase_Type_I"/>
    <property type="match status" value="1"/>
</dbReference>
<dbReference type="Pfam" id="PF03936">
    <property type="entry name" value="Terpene_synth_C"/>
    <property type="match status" value="1"/>
</dbReference>
<evidence type="ECO:0000256" key="2">
    <source>
        <dbReference type="ARBA" id="ARBA00004721"/>
    </source>
</evidence>
<dbReference type="FunFam" id="1.50.10.130:FF:000001">
    <property type="entry name" value="Isoprene synthase, chloroplastic"/>
    <property type="match status" value="1"/>
</dbReference>
<dbReference type="InterPro" id="IPR008930">
    <property type="entry name" value="Terpenoid_cyclase/PrenylTrfase"/>
</dbReference>
<dbReference type="InterPro" id="IPR005630">
    <property type="entry name" value="Terpene_synthase_metal-bd"/>
</dbReference>
<reference evidence="8 9" key="1">
    <citation type="submission" date="2019-12" db="EMBL/GenBank/DDBJ databases">
        <authorList>
            <person name="Alioto T."/>
            <person name="Alioto T."/>
            <person name="Gomez Garrido J."/>
        </authorList>
    </citation>
    <scope>NUCLEOTIDE SEQUENCE [LARGE SCALE GENOMIC DNA]</scope>
</reference>
<dbReference type="EMBL" id="CACTIH010009077">
    <property type="protein sequence ID" value="CAA3022778.1"/>
    <property type="molecule type" value="Genomic_DNA"/>
</dbReference>
<evidence type="ECO:0000313" key="8">
    <source>
        <dbReference type="EMBL" id="CAA3022778.1"/>
    </source>
</evidence>
<dbReference type="InterPro" id="IPR034741">
    <property type="entry name" value="Terpene_cyclase-like_1_C"/>
</dbReference>
<dbReference type="Gene3D" id="1.50.10.130">
    <property type="entry name" value="Terpene synthase, N-terminal domain"/>
    <property type="match status" value="1"/>
</dbReference>
<comment type="cofactor">
    <cofactor evidence="1">
        <name>Mg(2+)</name>
        <dbReference type="ChEBI" id="CHEBI:18420"/>
    </cofactor>
</comment>
<dbReference type="GO" id="GO:0016102">
    <property type="term" value="P:diterpenoid biosynthetic process"/>
    <property type="evidence" value="ECO:0007669"/>
    <property type="project" value="InterPro"/>
</dbReference>
<accession>A0A8S0UZX6</accession>
<dbReference type="Gene3D" id="1.10.600.10">
    <property type="entry name" value="Farnesyl Diphosphate Synthase"/>
    <property type="match status" value="1"/>
</dbReference>
<dbReference type="GO" id="GO:0010333">
    <property type="term" value="F:terpene synthase activity"/>
    <property type="evidence" value="ECO:0007669"/>
    <property type="project" value="InterPro"/>
</dbReference>
<organism evidence="8 9">
    <name type="scientific">Olea europaea subsp. europaea</name>
    <dbReference type="NCBI Taxonomy" id="158383"/>
    <lineage>
        <taxon>Eukaryota</taxon>
        <taxon>Viridiplantae</taxon>
        <taxon>Streptophyta</taxon>
        <taxon>Embryophyta</taxon>
        <taxon>Tracheophyta</taxon>
        <taxon>Spermatophyta</taxon>
        <taxon>Magnoliopsida</taxon>
        <taxon>eudicotyledons</taxon>
        <taxon>Gunneridae</taxon>
        <taxon>Pentapetalae</taxon>
        <taxon>asterids</taxon>
        <taxon>lamiids</taxon>
        <taxon>Lamiales</taxon>
        <taxon>Oleaceae</taxon>
        <taxon>Oleeae</taxon>
        <taxon>Olea</taxon>
    </lineage>
</organism>
<dbReference type="AlphaFoldDB" id="A0A8S0UZX6"/>
<dbReference type="SUPFAM" id="SSF48239">
    <property type="entry name" value="Terpenoid cyclases/Protein prenyltransferases"/>
    <property type="match status" value="1"/>
</dbReference>
<dbReference type="InterPro" id="IPR050148">
    <property type="entry name" value="Terpene_synthase-like"/>
</dbReference>
<evidence type="ECO:0000256" key="3">
    <source>
        <dbReference type="ARBA" id="ARBA00006333"/>
    </source>
</evidence>
<dbReference type="InterPro" id="IPR008949">
    <property type="entry name" value="Isoprenoid_synthase_dom_sf"/>
</dbReference>
<evidence type="ECO:0000259" key="6">
    <source>
        <dbReference type="Pfam" id="PF01397"/>
    </source>
</evidence>
<feature type="domain" description="Terpene synthase metal-binding" evidence="7">
    <location>
        <begin position="263"/>
        <end position="499"/>
    </location>
</feature>
<keyword evidence="5" id="KW-0456">Lyase</keyword>
<evidence type="ECO:0000259" key="7">
    <source>
        <dbReference type="Pfam" id="PF03936"/>
    </source>
</evidence>
<sequence length="556" mass="64760">MDIHIHASAAPISTKNIGIEETRRSITYHPSVWGDYFLAYTSNDIYEHEEQERQRQKEEVKNLLEVNPDDSLHKLDLIDTIQRLGIGYHFETEIEKSLKFIYHTCHVNHDEQDSDLRTIALRFRLLRQEGYYVSCDVFNKFKDHQGKFDESLITNLQGLLSLYEAAHFRVHGEEILEEALKFTTTYLDSSLTRKSNYMSRQVSEALEMPIHKTLTRLGARNFLSIYQQDESHNDILLNFAKLDFNLLQNMHQKELSHITRWWKSLEFGSKLPFARDRVVECYFWILAVYFEPEYSISRKILTKVITMFSVIDDIYDVYGTLDELTLFTDATERWNFNDMDELPLYMKYCFEALSDVCVEIAEELEKTSKGYGIRYVIKEMQKLLGAYFEEAKWAYNRHIPTHMEEYMKVSLISSGYMMLSTTCLVGMGELVTEEAFNWISTESIAAKASSIIARLMDDIAGHEFEQKVSAVECYMNKKGVSKEEAFTELQKLVTNAWKDINQECLHQTVVPMAILMRIVNLARAINLLYRDGDGYTNSKTKLRGLIADVLVEPVKI</sequence>
<dbReference type="Proteomes" id="UP000594638">
    <property type="component" value="Unassembled WGS sequence"/>
</dbReference>
<keyword evidence="9" id="KW-1185">Reference proteome</keyword>
<comment type="pathway">
    <text evidence="2">Secondary metabolite biosynthesis; terpenoid biosynthesis.</text>
</comment>
<dbReference type="InterPro" id="IPR036965">
    <property type="entry name" value="Terpene_synth_N_sf"/>
</dbReference>
<comment type="similarity">
    <text evidence="3">Belongs to the terpene synthase family.</text>
</comment>
<gene>
    <name evidence="8" type="ORF">OLEA9_A040974</name>
</gene>
<dbReference type="SUPFAM" id="SSF48576">
    <property type="entry name" value="Terpenoid synthases"/>
    <property type="match status" value="1"/>
</dbReference>
<evidence type="ECO:0000256" key="5">
    <source>
        <dbReference type="ARBA" id="ARBA00023239"/>
    </source>
</evidence>
<dbReference type="Gramene" id="OE9A040974T1">
    <property type="protein sequence ID" value="OE9A040974C1"/>
    <property type="gene ID" value="OE9A040974"/>
</dbReference>
<name>A0A8S0UZX6_OLEEU</name>
<protein>
    <submittedName>
        <fullName evidence="8">Germacrene-D synthase-like</fullName>
    </submittedName>
</protein>
<dbReference type="OrthoDB" id="1877784at2759"/>
<proteinExistence type="inferred from homology"/>
<dbReference type="InterPro" id="IPR001906">
    <property type="entry name" value="Terpene_synth_N"/>
</dbReference>
<evidence type="ECO:0000256" key="1">
    <source>
        <dbReference type="ARBA" id="ARBA00001946"/>
    </source>
</evidence>
<dbReference type="Pfam" id="PF01397">
    <property type="entry name" value="Terpene_synth"/>
    <property type="match status" value="1"/>
</dbReference>
<evidence type="ECO:0000256" key="4">
    <source>
        <dbReference type="ARBA" id="ARBA00022723"/>
    </source>
</evidence>
<dbReference type="FunFam" id="1.10.600.10:FF:000007">
    <property type="entry name" value="Isoprene synthase, chloroplastic"/>
    <property type="match status" value="1"/>
</dbReference>
<dbReference type="PANTHER" id="PTHR31225">
    <property type="entry name" value="OS04G0344100 PROTEIN-RELATED"/>
    <property type="match status" value="1"/>
</dbReference>
<feature type="domain" description="Terpene synthase N-terminal" evidence="6">
    <location>
        <begin position="32"/>
        <end position="206"/>
    </location>
</feature>
<dbReference type="SFLD" id="SFLDG01019">
    <property type="entry name" value="Terpene_Cyclase_Like_1_C_Termi"/>
    <property type="match status" value="1"/>
</dbReference>
<evidence type="ECO:0000313" key="9">
    <source>
        <dbReference type="Proteomes" id="UP000594638"/>
    </source>
</evidence>
<comment type="caution">
    <text evidence="8">The sequence shown here is derived from an EMBL/GenBank/DDBJ whole genome shotgun (WGS) entry which is preliminary data.</text>
</comment>
<dbReference type="GO" id="GO:0000287">
    <property type="term" value="F:magnesium ion binding"/>
    <property type="evidence" value="ECO:0007669"/>
    <property type="project" value="InterPro"/>
</dbReference>
<keyword evidence="4" id="KW-0479">Metal-binding</keyword>
<dbReference type="InterPro" id="IPR044814">
    <property type="entry name" value="Terpene_cyclase_plant_C1"/>
</dbReference>
<dbReference type="PANTHER" id="PTHR31225:SF221">
    <property type="entry name" value="(-)-GERMACRENE D SYNTHASE"/>
    <property type="match status" value="1"/>
</dbReference>